<dbReference type="EMBL" id="CM045763">
    <property type="protein sequence ID" value="KAI8022257.1"/>
    <property type="molecule type" value="Genomic_DNA"/>
</dbReference>
<organism evidence="1 2">
    <name type="scientific">Camellia lanceoleosa</name>
    <dbReference type="NCBI Taxonomy" id="1840588"/>
    <lineage>
        <taxon>Eukaryota</taxon>
        <taxon>Viridiplantae</taxon>
        <taxon>Streptophyta</taxon>
        <taxon>Embryophyta</taxon>
        <taxon>Tracheophyta</taxon>
        <taxon>Spermatophyta</taxon>
        <taxon>Magnoliopsida</taxon>
        <taxon>eudicotyledons</taxon>
        <taxon>Gunneridae</taxon>
        <taxon>Pentapetalae</taxon>
        <taxon>asterids</taxon>
        <taxon>Ericales</taxon>
        <taxon>Theaceae</taxon>
        <taxon>Camellia</taxon>
    </lineage>
</organism>
<reference evidence="1 2" key="1">
    <citation type="journal article" date="2022" name="Plant J.">
        <title>Chromosome-level genome of Camellia lanceoleosa provides a valuable resource for understanding genome evolution and self-incompatibility.</title>
        <authorList>
            <person name="Gong W."/>
            <person name="Xiao S."/>
            <person name="Wang L."/>
            <person name="Liao Z."/>
            <person name="Chang Y."/>
            <person name="Mo W."/>
            <person name="Hu G."/>
            <person name="Li W."/>
            <person name="Zhao G."/>
            <person name="Zhu H."/>
            <person name="Hu X."/>
            <person name="Ji K."/>
            <person name="Xiang X."/>
            <person name="Song Q."/>
            <person name="Yuan D."/>
            <person name="Jin S."/>
            <person name="Zhang L."/>
        </authorList>
    </citation>
    <scope>NUCLEOTIDE SEQUENCE [LARGE SCALE GENOMIC DNA]</scope>
    <source>
        <strain evidence="1">SQ_2022a</strain>
    </source>
</reference>
<comment type="caution">
    <text evidence="1">The sequence shown here is derived from an EMBL/GenBank/DDBJ whole genome shotgun (WGS) entry which is preliminary data.</text>
</comment>
<dbReference type="Proteomes" id="UP001060215">
    <property type="component" value="Chromosome 6"/>
</dbReference>
<evidence type="ECO:0000313" key="1">
    <source>
        <dbReference type="EMBL" id="KAI8022257.1"/>
    </source>
</evidence>
<gene>
    <name evidence="1" type="ORF">LOK49_LG03G02989</name>
</gene>
<evidence type="ECO:0000313" key="2">
    <source>
        <dbReference type="Proteomes" id="UP001060215"/>
    </source>
</evidence>
<name>A0ACC0IBP3_9ERIC</name>
<proteinExistence type="predicted"/>
<protein>
    <submittedName>
        <fullName evidence="1">ABC transporter A family member 7</fullName>
    </submittedName>
</protein>
<accession>A0ACC0IBP3</accession>
<keyword evidence="2" id="KW-1185">Reference proteome</keyword>
<sequence>MNQLTISNLNALQILQLLFPSKFLLFQCLRASNAYLQFLLGPATEMLFEFVNEMPKLETQIKIDLTSVLGPLFFTWVILQLFPEDVICFILIYGNNLQLFSLFMYVILTSLVYEKQQKLRIMMKMHGLGDDPYWMITYAYFLVIYLVYMLCFVVFGLVIGLKFFTLNDYTIQFVFYFIYVNLQISLAFLVASIFANVKIAAGIQSLLIWSSLEIQSFHGSNLR</sequence>